<protein>
    <recommendedName>
        <fullName evidence="3">Agglutinin domain-containing protein</fullName>
    </recommendedName>
</protein>
<dbReference type="CDD" id="cd20216">
    <property type="entry name" value="PFM_HFR-2-like"/>
    <property type="match status" value="1"/>
</dbReference>
<feature type="domain" description="Agglutinin" evidence="3">
    <location>
        <begin position="4"/>
        <end position="154"/>
    </location>
</feature>
<dbReference type="Proteomes" id="UP001457282">
    <property type="component" value="Unassembled WGS sequence"/>
</dbReference>
<dbReference type="EMBL" id="JBEDUW010000003">
    <property type="protein sequence ID" value="KAK9940956.1"/>
    <property type="molecule type" value="Genomic_DNA"/>
</dbReference>
<dbReference type="Pfam" id="PF07468">
    <property type="entry name" value="Agglutinin"/>
    <property type="match status" value="1"/>
</dbReference>
<dbReference type="Pfam" id="PF01117">
    <property type="entry name" value="Aerolysin"/>
    <property type="match status" value="1"/>
</dbReference>
<comment type="similarity">
    <text evidence="1">Belongs to the aerolysin family.</text>
</comment>
<comment type="caution">
    <text evidence="4">The sequence shown here is derived from an EMBL/GenBank/DDBJ whole genome shotgun (WGS) entry which is preliminary data.</text>
</comment>
<proteinExistence type="inferred from homology"/>
<sequence>MSVLLPPFIAIKSSSSHNYYLNYSDDSDSETCGFLKLNGENVFSPLAKFQVVTANTGTGLVHIRCSHNKKFLRAKDDNGASYITPEADEPEEDQSKWSCTLFEPTLADGQPDKVQFFHVQRKLFVGAYHFGTGSTDNWFRLSYEKTCPLYDIIDLESLVILPKHVAFKGDNGKYLGMEDQSVLFASTDKGTPTAWFEVSTDGDGRAQIRSYKTKTFLRYDNNKNGIWANTTDTTDDQTTFWPVKVDKNVIALLSFANNNFCGQIENNAYFNAAFPTISRESRLVLEELVLSRRIYNADFDLANAVIYGETPITMATANASNNTPVDNIVEFKFTYTQSKSSTWTSSRSWMVGMSVEVSLKIPFIGETGVTISGEYSGSYEWGETITSENSLETTYTATVPANSSISVSLMATKGICDVPYSYYQRDVLYNGKTVIYKKDDGLCSGVNSYNFRYEVVQTSQGTSSGSGTNEPTTYTEEKIVMPSEARQGQGDYNLAS</sequence>
<evidence type="ECO:0000259" key="3">
    <source>
        <dbReference type="SMART" id="SM00791"/>
    </source>
</evidence>
<dbReference type="Gene3D" id="2.80.10.50">
    <property type="match status" value="2"/>
</dbReference>
<dbReference type="InterPro" id="IPR036242">
    <property type="entry name" value="Agglutinin_dom_sf"/>
</dbReference>
<gene>
    <name evidence="4" type="ORF">M0R45_017588</name>
</gene>
<organism evidence="4 5">
    <name type="scientific">Rubus argutus</name>
    <name type="common">Southern blackberry</name>
    <dbReference type="NCBI Taxonomy" id="59490"/>
    <lineage>
        <taxon>Eukaryota</taxon>
        <taxon>Viridiplantae</taxon>
        <taxon>Streptophyta</taxon>
        <taxon>Embryophyta</taxon>
        <taxon>Tracheophyta</taxon>
        <taxon>Spermatophyta</taxon>
        <taxon>Magnoliopsida</taxon>
        <taxon>eudicotyledons</taxon>
        <taxon>Gunneridae</taxon>
        <taxon>Pentapetalae</taxon>
        <taxon>rosids</taxon>
        <taxon>fabids</taxon>
        <taxon>Rosales</taxon>
        <taxon>Rosaceae</taxon>
        <taxon>Rosoideae</taxon>
        <taxon>Rosoideae incertae sedis</taxon>
        <taxon>Rubus</taxon>
    </lineage>
</organism>
<evidence type="ECO:0000256" key="1">
    <source>
        <dbReference type="ARBA" id="ARBA00009831"/>
    </source>
</evidence>
<dbReference type="Gene3D" id="2.170.15.10">
    <property type="entry name" value="Proaerolysin, chain A, domain 3"/>
    <property type="match status" value="1"/>
</dbReference>
<keyword evidence="2" id="KW-1015">Disulfide bond</keyword>
<reference evidence="4 5" key="1">
    <citation type="journal article" date="2023" name="G3 (Bethesda)">
        <title>A chromosome-length genome assembly and annotation of blackberry (Rubus argutus, cv. 'Hillquist').</title>
        <authorList>
            <person name="Bruna T."/>
            <person name="Aryal R."/>
            <person name="Dudchenko O."/>
            <person name="Sargent D.J."/>
            <person name="Mead D."/>
            <person name="Buti M."/>
            <person name="Cavallini A."/>
            <person name="Hytonen T."/>
            <person name="Andres J."/>
            <person name="Pham M."/>
            <person name="Weisz D."/>
            <person name="Mascagni F."/>
            <person name="Usai G."/>
            <person name="Natali L."/>
            <person name="Bassil N."/>
            <person name="Fernandez G.E."/>
            <person name="Lomsadze A."/>
            <person name="Armour M."/>
            <person name="Olukolu B."/>
            <person name="Poorten T."/>
            <person name="Britton C."/>
            <person name="Davik J."/>
            <person name="Ashrafi H."/>
            <person name="Aiden E.L."/>
            <person name="Borodovsky M."/>
            <person name="Worthington M."/>
        </authorList>
    </citation>
    <scope>NUCLEOTIDE SEQUENCE [LARGE SCALE GENOMIC DNA]</scope>
    <source>
        <strain evidence="4">PI 553951</strain>
    </source>
</reference>
<name>A0AAW1XWX0_RUBAR</name>
<dbReference type="InterPro" id="IPR008998">
    <property type="entry name" value="Agglutinin"/>
</dbReference>
<dbReference type="CDD" id="cd00257">
    <property type="entry name" value="beta-trefoil_FSCN-like"/>
    <property type="match status" value="1"/>
</dbReference>
<dbReference type="InterPro" id="IPR053237">
    <property type="entry name" value="Natterin_C"/>
</dbReference>
<dbReference type="PANTHER" id="PTHR39244:SF5">
    <property type="entry name" value="NATTERIN-3-LIKE"/>
    <property type="match status" value="1"/>
</dbReference>
<feature type="domain" description="Agglutinin" evidence="3">
    <location>
        <begin position="159"/>
        <end position="287"/>
    </location>
</feature>
<dbReference type="SMART" id="SM00791">
    <property type="entry name" value="Agglutinin"/>
    <property type="match status" value="2"/>
</dbReference>
<accession>A0AAW1XWX0</accession>
<evidence type="ECO:0000313" key="5">
    <source>
        <dbReference type="Proteomes" id="UP001457282"/>
    </source>
</evidence>
<evidence type="ECO:0000313" key="4">
    <source>
        <dbReference type="EMBL" id="KAK9940956.1"/>
    </source>
</evidence>
<dbReference type="InterPro" id="IPR055267">
    <property type="entry name" value="Aerolysin-like_C"/>
</dbReference>
<evidence type="ECO:0000256" key="2">
    <source>
        <dbReference type="ARBA" id="ARBA00023157"/>
    </source>
</evidence>
<keyword evidence="5" id="KW-1185">Reference proteome</keyword>
<dbReference type="AlphaFoldDB" id="A0AAW1XWX0"/>
<dbReference type="PANTHER" id="PTHR39244">
    <property type="entry name" value="NATTERIN-4"/>
    <property type="match status" value="1"/>
</dbReference>
<dbReference type="SUPFAM" id="SSF50382">
    <property type="entry name" value="Agglutinin"/>
    <property type="match status" value="2"/>
</dbReference>
<dbReference type="SUPFAM" id="SSF56973">
    <property type="entry name" value="Aerolisin/ETX pore-forming domain"/>
    <property type="match status" value="1"/>
</dbReference>